<protein>
    <recommendedName>
        <fullName evidence="1">DUF7660 domain-containing protein</fullName>
    </recommendedName>
</protein>
<proteinExistence type="predicted"/>
<sequence length="72" mass="8125">MGPETVYDKDSFLRFLDAMRGELSAGAGNWENIDLASFLEAMAAWVDDWDSPARDNQWRHAAELLRSGASYE</sequence>
<evidence type="ECO:0000313" key="2">
    <source>
        <dbReference type="EMBL" id="SUU90824.1"/>
    </source>
</evidence>
<dbReference type="Proteomes" id="UP000254701">
    <property type="component" value="Unassembled WGS sequence"/>
</dbReference>
<dbReference type="OrthoDB" id="1373771at2"/>
<evidence type="ECO:0000259" key="1">
    <source>
        <dbReference type="Pfam" id="PF24693"/>
    </source>
</evidence>
<accession>A0A380WRR0</accession>
<evidence type="ECO:0000313" key="3">
    <source>
        <dbReference type="Proteomes" id="UP000254701"/>
    </source>
</evidence>
<dbReference type="EMBL" id="UFSM01000001">
    <property type="protein sequence ID" value="SUU90824.1"/>
    <property type="molecule type" value="Genomic_DNA"/>
</dbReference>
<dbReference type="InterPro" id="IPR056077">
    <property type="entry name" value="DUF7660"/>
</dbReference>
<name>A0A380WRR0_AMIAI</name>
<dbReference type="RefSeq" id="WP_115732777.1">
    <property type="nucleotide sequence ID" value="NZ_BAAAVY010000037.1"/>
</dbReference>
<feature type="domain" description="DUF7660" evidence="1">
    <location>
        <begin position="9"/>
        <end position="72"/>
    </location>
</feature>
<dbReference type="Pfam" id="PF24693">
    <property type="entry name" value="DUF7660"/>
    <property type="match status" value="1"/>
</dbReference>
<reference evidence="2 3" key="1">
    <citation type="submission" date="2018-06" db="EMBL/GenBank/DDBJ databases">
        <authorList>
            <consortium name="Pathogen Informatics"/>
            <person name="Doyle S."/>
        </authorList>
    </citation>
    <scope>NUCLEOTIDE SEQUENCE [LARGE SCALE GENOMIC DNA]</scope>
    <source>
        <strain evidence="2 3">NCTC10684</strain>
    </source>
</reference>
<organism evidence="2 3">
    <name type="scientific">Aminobacter aminovorans</name>
    <name type="common">Chelatobacter heintzii</name>
    <dbReference type="NCBI Taxonomy" id="83263"/>
    <lineage>
        <taxon>Bacteria</taxon>
        <taxon>Pseudomonadati</taxon>
        <taxon>Pseudomonadota</taxon>
        <taxon>Alphaproteobacteria</taxon>
        <taxon>Hyphomicrobiales</taxon>
        <taxon>Phyllobacteriaceae</taxon>
        <taxon>Aminobacter</taxon>
    </lineage>
</organism>
<dbReference type="AlphaFoldDB" id="A0A380WRR0"/>
<gene>
    <name evidence="2" type="ORF">NCTC10684_04084</name>
</gene>